<dbReference type="PANTHER" id="PTHR13369:SF0">
    <property type="entry name" value="GLUTATHIONE S-TRANSFERASE C-TERMINAL DOMAIN-CONTAINING PROTEIN"/>
    <property type="match status" value="1"/>
</dbReference>
<evidence type="ECO:0000256" key="1">
    <source>
        <dbReference type="SAM" id="Phobius"/>
    </source>
</evidence>
<name>A0A8C2HFX2_CYPCA</name>
<accession>A0A8C2HFX2</accession>
<organism evidence="2 3">
    <name type="scientific">Cyprinus carpio</name>
    <name type="common">Common carp</name>
    <dbReference type="NCBI Taxonomy" id="7962"/>
    <lineage>
        <taxon>Eukaryota</taxon>
        <taxon>Metazoa</taxon>
        <taxon>Chordata</taxon>
        <taxon>Craniata</taxon>
        <taxon>Vertebrata</taxon>
        <taxon>Euteleostomi</taxon>
        <taxon>Actinopterygii</taxon>
        <taxon>Neopterygii</taxon>
        <taxon>Teleostei</taxon>
        <taxon>Ostariophysi</taxon>
        <taxon>Cypriniformes</taxon>
        <taxon>Cyprinidae</taxon>
        <taxon>Cyprininae</taxon>
        <taxon>Cyprinus</taxon>
    </lineage>
</organism>
<evidence type="ECO:0000313" key="3">
    <source>
        <dbReference type="Proteomes" id="UP000694701"/>
    </source>
</evidence>
<feature type="transmembrane region" description="Helical" evidence="1">
    <location>
        <begin position="12"/>
        <end position="36"/>
    </location>
</feature>
<reference evidence="2" key="1">
    <citation type="submission" date="2025-08" db="UniProtKB">
        <authorList>
            <consortium name="Ensembl"/>
        </authorList>
    </citation>
    <scope>IDENTIFICATION</scope>
</reference>
<dbReference type="GO" id="GO:0005737">
    <property type="term" value="C:cytoplasm"/>
    <property type="evidence" value="ECO:0007669"/>
    <property type="project" value="TreeGrafter"/>
</dbReference>
<dbReference type="PANTHER" id="PTHR13369">
    <property type="match status" value="1"/>
</dbReference>
<keyword evidence="1" id="KW-1133">Transmembrane helix</keyword>
<dbReference type="Ensembl" id="ENSCCRT00020046172.1">
    <property type="protein sequence ID" value="ENSCCRP00020042313.1"/>
    <property type="gene ID" value="ENSCCRG00020018838.1"/>
</dbReference>
<keyword evidence="1" id="KW-0812">Transmembrane</keyword>
<sequence length="515" mass="56771">MKQTKPQKDREGLYLEVTAVNGAVSLPLLSIVLFLLSYTECSSFHVYLVTDQGSILSGLMPGGLAVSEVRRDELPGLVRMWRLPAALESAACICRAGLAVVLRHIIQRACQLMPSRRDVASLLGFKNTCLKACAEVRLQVKTTRGQVLKIPLSNQMCRLPAAIQNSEKRLGEPVKVHNDDKIILNQKALAKLSADAVPAPSTRERSDIRKVKTTDLPEHVFAEGLYFTLTDVVLCPSIPGKTNKSKAVFISLLINHNSSQREPVIHSFYSKMHEYLQETFVGGPRPTLSKLQENGIDAVYAAHPCPSWTVDWESLPAAVNPTEGKMSDARVVHKRQQLNNLVAMVTELACPGHTVGHVGIVLAYTLPKCQVRLSDLFKYRSTQLGLTNIGFIQTNLDYFTGNFNIGLSVALHACGGATDMVLDLCLQARAGFVIRPCCYGFIQNTLKFNFPKRFADQTAVSLPPKRLLIGKRCMGLVDLDRSWAAESHGYSVRVMTMVPEGCSPKNNMLMAIRTK</sequence>
<dbReference type="Proteomes" id="UP000694701">
    <property type="component" value="Unplaced"/>
</dbReference>
<proteinExistence type="predicted"/>
<evidence type="ECO:0000313" key="2">
    <source>
        <dbReference type="Ensembl" id="ENSCCRP00020042313.1"/>
    </source>
</evidence>
<dbReference type="AlphaFoldDB" id="A0A8C2HFX2"/>
<keyword evidence="1" id="KW-0472">Membrane</keyword>
<protein>
    <submittedName>
        <fullName evidence="2">Glutathione S-transferase, C-terminal domain containing</fullName>
    </submittedName>
</protein>